<dbReference type="InterPro" id="IPR028082">
    <property type="entry name" value="Peripla_BP_I"/>
</dbReference>
<dbReference type="RefSeq" id="WP_169275478.1">
    <property type="nucleotide sequence ID" value="NZ_JAAIIH010000004.1"/>
</dbReference>
<reference evidence="6 7" key="1">
    <citation type="submission" date="2020-02" db="EMBL/GenBank/DDBJ databases">
        <title>Characterization of phylogenetic diversity of novel bifidobacterial species isolated in Czech ZOOs.</title>
        <authorList>
            <person name="Lugli G.A."/>
            <person name="Vera N.B."/>
            <person name="Ventura M."/>
        </authorList>
    </citation>
    <scope>NUCLEOTIDE SEQUENCE [LARGE SCALE GENOMIC DNA]</scope>
    <source>
        <strain evidence="6 7">DSM 109958</strain>
    </source>
</reference>
<dbReference type="SMART" id="SM00354">
    <property type="entry name" value="HTH_LACI"/>
    <property type="match status" value="1"/>
</dbReference>
<dbReference type="Proteomes" id="UP000588277">
    <property type="component" value="Unassembled WGS sequence"/>
</dbReference>
<comment type="caution">
    <text evidence="6">The sequence shown here is derived from an EMBL/GenBank/DDBJ whole genome shotgun (WGS) entry which is preliminary data.</text>
</comment>
<dbReference type="AlphaFoldDB" id="A0A7Y0HXJ8"/>
<keyword evidence="7" id="KW-1185">Reference proteome</keyword>
<dbReference type="InterPro" id="IPR010982">
    <property type="entry name" value="Lambda_DNA-bd_dom_sf"/>
</dbReference>
<feature type="domain" description="HTH lacI-type" evidence="5">
    <location>
        <begin position="16"/>
        <end position="70"/>
    </location>
</feature>
<dbReference type="GO" id="GO:0003700">
    <property type="term" value="F:DNA-binding transcription factor activity"/>
    <property type="evidence" value="ECO:0007669"/>
    <property type="project" value="TreeGrafter"/>
</dbReference>
<sequence>MKQSSSLSPRSSHGRTRLQDVAQAANVSIATVSKVINGRSNVADETRERVERAVRELGYVRTNIAEEDRSGIIEVVFTAFDHFWVTDVLQGISIAVADRDARVEVRAADTSSSWVDRAITDQAMGVIAVMPSPSDAVVSKLTARRIPCVSLDPWGNPPAQGILAVQTDFWTGGLIAARHLIALGHTRIATITGQPSEMRANAQLDGFGSALDEAGIPRRDDMVIRSKASCKHGRAAALELLGRPEGERPTAIVAQTDLIAMGVYQAAYELRLRIPDDLSVVGYDDIRPSWYMTPPLTTVSRPMRRMGMAAAEMIFAQNGEQSAGPDTATGQRAILPPTLIERGSTAAPAR</sequence>
<dbReference type="InterPro" id="IPR046335">
    <property type="entry name" value="LacI/GalR-like_sensor"/>
</dbReference>
<dbReference type="Gene3D" id="1.10.260.40">
    <property type="entry name" value="lambda repressor-like DNA-binding domains"/>
    <property type="match status" value="1"/>
</dbReference>
<evidence type="ECO:0000259" key="5">
    <source>
        <dbReference type="PROSITE" id="PS50932"/>
    </source>
</evidence>
<gene>
    <name evidence="6" type="ORF">G1C96_0899</name>
</gene>
<dbReference type="SUPFAM" id="SSF53822">
    <property type="entry name" value="Periplasmic binding protein-like I"/>
    <property type="match status" value="1"/>
</dbReference>
<dbReference type="PROSITE" id="PS00356">
    <property type="entry name" value="HTH_LACI_1"/>
    <property type="match status" value="1"/>
</dbReference>
<evidence type="ECO:0000313" key="6">
    <source>
        <dbReference type="EMBL" id="NMN00321.1"/>
    </source>
</evidence>
<feature type="region of interest" description="Disordered" evidence="4">
    <location>
        <begin position="320"/>
        <end position="350"/>
    </location>
</feature>
<dbReference type="PANTHER" id="PTHR30146">
    <property type="entry name" value="LACI-RELATED TRANSCRIPTIONAL REPRESSOR"/>
    <property type="match status" value="1"/>
</dbReference>
<evidence type="ECO:0000256" key="2">
    <source>
        <dbReference type="ARBA" id="ARBA00023125"/>
    </source>
</evidence>
<evidence type="ECO:0000313" key="7">
    <source>
        <dbReference type="Proteomes" id="UP000588277"/>
    </source>
</evidence>
<dbReference type="SUPFAM" id="SSF47413">
    <property type="entry name" value="lambda repressor-like DNA-binding domains"/>
    <property type="match status" value="1"/>
</dbReference>
<keyword evidence="2" id="KW-0238">DNA-binding</keyword>
<keyword evidence="1" id="KW-0805">Transcription regulation</keyword>
<dbReference type="PROSITE" id="PS50932">
    <property type="entry name" value="HTH_LACI_2"/>
    <property type="match status" value="1"/>
</dbReference>
<accession>A0A7Y0HXJ8</accession>
<dbReference type="InterPro" id="IPR000843">
    <property type="entry name" value="HTH_LacI"/>
</dbReference>
<evidence type="ECO:0000256" key="1">
    <source>
        <dbReference type="ARBA" id="ARBA00023015"/>
    </source>
</evidence>
<dbReference type="CDD" id="cd01392">
    <property type="entry name" value="HTH_LacI"/>
    <property type="match status" value="1"/>
</dbReference>
<organism evidence="6 7">
    <name type="scientific">Bifidobacterium moraviense</name>
    <dbReference type="NCBI Taxonomy" id="2675323"/>
    <lineage>
        <taxon>Bacteria</taxon>
        <taxon>Bacillati</taxon>
        <taxon>Actinomycetota</taxon>
        <taxon>Actinomycetes</taxon>
        <taxon>Bifidobacteriales</taxon>
        <taxon>Bifidobacteriaceae</taxon>
        <taxon>Bifidobacterium</taxon>
    </lineage>
</organism>
<proteinExistence type="predicted"/>
<dbReference type="GO" id="GO:0000976">
    <property type="term" value="F:transcription cis-regulatory region binding"/>
    <property type="evidence" value="ECO:0007669"/>
    <property type="project" value="TreeGrafter"/>
</dbReference>
<dbReference type="EMBL" id="JAAIIH010000004">
    <property type="protein sequence ID" value="NMN00321.1"/>
    <property type="molecule type" value="Genomic_DNA"/>
</dbReference>
<dbReference type="Pfam" id="PF13377">
    <property type="entry name" value="Peripla_BP_3"/>
    <property type="match status" value="1"/>
</dbReference>
<dbReference type="PANTHER" id="PTHR30146:SF153">
    <property type="entry name" value="LACTOSE OPERON REPRESSOR"/>
    <property type="match status" value="1"/>
</dbReference>
<dbReference type="Pfam" id="PF00356">
    <property type="entry name" value="LacI"/>
    <property type="match status" value="1"/>
</dbReference>
<protein>
    <submittedName>
        <fullName evidence="6">Transcription regulator, LacI family</fullName>
    </submittedName>
</protein>
<evidence type="ECO:0000256" key="4">
    <source>
        <dbReference type="SAM" id="MobiDB-lite"/>
    </source>
</evidence>
<dbReference type="Gene3D" id="3.40.50.2300">
    <property type="match status" value="2"/>
</dbReference>
<evidence type="ECO:0000256" key="3">
    <source>
        <dbReference type="ARBA" id="ARBA00023163"/>
    </source>
</evidence>
<name>A0A7Y0HXJ8_9BIFI</name>
<keyword evidence="3" id="KW-0804">Transcription</keyword>